<organism evidence="1">
    <name type="scientific">Nocardia globerula</name>
    <dbReference type="NCBI Taxonomy" id="1818"/>
    <lineage>
        <taxon>Bacteria</taxon>
        <taxon>Bacillati</taxon>
        <taxon>Actinomycetota</taxon>
        <taxon>Actinomycetes</taxon>
        <taxon>Mycobacteriales</taxon>
        <taxon>Nocardiaceae</taxon>
        <taxon>Nocardia</taxon>
    </lineage>
</organism>
<gene>
    <name evidence="1" type="ORF">FNL38_10542</name>
</gene>
<evidence type="ECO:0008006" key="2">
    <source>
        <dbReference type="Google" id="ProtNLM"/>
    </source>
</evidence>
<dbReference type="AlphaFoldDB" id="A0A652YMD4"/>
<proteinExistence type="predicted"/>
<accession>A0A652YMD4</accession>
<dbReference type="Gene3D" id="1.10.8.1060">
    <property type="entry name" value="Corynebacterium glutamicum thioredoxin-dependent arsenate reductase, N-terminal domain"/>
    <property type="match status" value="1"/>
</dbReference>
<comment type="caution">
    <text evidence="1">The sequence shown here is derived from an EMBL/GenBank/DDBJ whole genome shotgun (WGS) entry which is preliminary data.</text>
</comment>
<protein>
    <recommendedName>
        <fullName evidence="2">Mutator family transposase</fullName>
    </recommendedName>
</protein>
<dbReference type="NCBIfam" id="NF046112">
    <property type="entry name" value="MSMEG_6209_Nter"/>
    <property type="match status" value="1"/>
</dbReference>
<name>A0A652YMD4_NOCGL</name>
<reference evidence="1" key="1">
    <citation type="submission" date="2019-07" db="EMBL/GenBank/DDBJ databases">
        <title>Genomic Encyclopedia of Type Strains, Phase IV (KMG-IV): sequencing the most valuable type-strain genomes for metagenomic binning, comparative biology and taxonomic classification.</title>
        <authorList>
            <person name="Goeker M."/>
        </authorList>
    </citation>
    <scope>NUCLEOTIDE SEQUENCE</scope>
    <source>
        <strain evidence="1">DSM 44596</strain>
    </source>
</reference>
<sequence>MTGDEELLQVEQVIARLITRYPTVSPADIERSVRMIHARFKRGRIRAFVPLLVEKAARSDIARAASEIAM</sequence>
<evidence type="ECO:0000313" key="1">
    <source>
        <dbReference type="EMBL" id="TYQ02893.1"/>
    </source>
</evidence>
<dbReference type="EMBL" id="VNIQ01000005">
    <property type="protein sequence ID" value="TYQ02893.1"/>
    <property type="molecule type" value="Genomic_DNA"/>
</dbReference>